<name>A0A5K3FC92_MESCO</name>
<evidence type="ECO:0000256" key="1">
    <source>
        <dbReference type="SAM" id="MobiDB-lite"/>
    </source>
</evidence>
<dbReference type="WBParaSite" id="MCU_006277-RC">
    <property type="protein sequence ID" value="MCU_006277-RC"/>
    <property type="gene ID" value="MCU_006277"/>
</dbReference>
<accession>A0A5K3FC92</accession>
<feature type="region of interest" description="Disordered" evidence="1">
    <location>
        <begin position="60"/>
        <end position="94"/>
    </location>
</feature>
<protein>
    <submittedName>
        <fullName evidence="2">RING-type domain-containing protein</fullName>
    </submittedName>
</protein>
<organism evidence="2">
    <name type="scientific">Mesocestoides corti</name>
    <name type="common">Flatworm</name>
    <dbReference type="NCBI Taxonomy" id="53468"/>
    <lineage>
        <taxon>Eukaryota</taxon>
        <taxon>Metazoa</taxon>
        <taxon>Spiralia</taxon>
        <taxon>Lophotrochozoa</taxon>
        <taxon>Platyhelminthes</taxon>
        <taxon>Cestoda</taxon>
        <taxon>Eucestoda</taxon>
        <taxon>Cyclophyllidea</taxon>
        <taxon>Mesocestoididae</taxon>
        <taxon>Mesocestoides</taxon>
    </lineage>
</organism>
<dbReference type="AlphaFoldDB" id="A0A5K3FC92"/>
<proteinExistence type="predicted"/>
<reference evidence="2" key="1">
    <citation type="submission" date="2019-11" db="UniProtKB">
        <authorList>
            <consortium name="WormBaseParasite"/>
        </authorList>
    </citation>
    <scope>IDENTIFICATION</scope>
</reference>
<sequence length="94" mass="10392">KQIAAISQEIFENFAEESQISFVPVTKFDPIHLSQEFSQRPLGVSEVTPKSLDPVVSLRTKPRVSAPPRRNSRRSHPGVNKRSAIALGTSARVL</sequence>
<evidence type="ECO:0000313" key="2">
    <source>
        <dbReference type="WBParaSite" id="MCU_006277-RC"/>
    </source>
</evidence>